<keyword evidence="4" id="KW-1185">Reference proteome</keyword>
<dbReference type="EMBL" id="BLLK01000045">
    <property type="protein sequence ID" value="GFH51981.1"/>
    <property type="molecule type" value="Genomic_DNA"/>
</dbReference>
<evidence type="ECO:0000259" key="2">
    <source>
        <dbReference type="Pfam" id="PF03372"/>
    </source>
</evidence>
<sequence length="549" mass="62944">MATTDTPYESSEISREDINLITYNAGCNTSFQPILKLLTTKKADVLAVQEPNKELLDPTSRKHKQFLRALPSKDYKVYVSKTNLTIISPCKLGPYVGQAQSSLNGRVLVTPLEVTPNYTILVTNIYGCQRSNKDHIRINTEIMHYLDTLHDDWKNRTYHIIPMGDLNTDPIRDQNKTDNLLHYLIRKFDVYSNIHHIYTRRAEDDDHSFPIPPTYEDTNNGNSCIDHICLPQRLLPPSTKSKDKYFPRILRKLTWNKSSHHPVLQQLTVPLYQFQQHANTDLPPPIYTALTNIPLKPGPDPDSLDDNNKDWFQPDESLIPASKLASKCQLIEEAHKLQKTSPRLQQLLHHTRTAMDQIEDIIRQHASTSSTLIPRTIQLQDLLTDALNHIESGIDTTMGLLNLFPEPPAVKKQTKQTITGNLALKQEWILTTINKIKASARARRERKLPVQLLTLVTHVKSYSKVLLKIETILNKNLSDYDTMIQLRLQRAEDKKANDTPASKKTVPKNPPPKYTTANKNSVTRVSVWPKCSSIKRTRFEPRNRKFMRS</sequence>
<dbReference type="Gene3D" id="3.60.10.10">
    <property type="entry name" value="Endonuclease/exonuclease/phosphatase"/>
    <property type="match status" value="1"/>
</dbReference>
<comment type="caution">
    <text evidence="3">The sequence shown here is derived from an EMBL/GenBank/DDBJ whole genome shotgun (WGS) entry which is preliminary data.</text>
</comment>
<dbReference type="Proteomes" id="UP001054902">
    <property type="component" value="Unassembled WGS sequence"/>
</dbReference>
<reference evidence="3 4" key="1">
    <citation type="journal article" date="2021" name="Sci. Rep.">
        <title>The genome of the diatom Chaetoceros tenuissimus carries an ancient integrated fragment of an extant virus.</title>
        <authorList>
            <person name="Hongo Y."/>
            <person name="Kimura K."/>
            <person name="Takaki Y."/>
            <person name="Yoshida Y."/>
            <person name="Baba S."/>
            <person name="Kobayashi G."/>
            <person name="Nagasaki K."/>
            <person name="Hano T."/>
            <person name="Tomaru Y."/>
        </authorList>
    </citation>
    <scope>NUCLEOTIDE SEQUENCE [LARGE SCALE GENOMIC DNA]</scope>
    <source>
        <strain evidence="3 4">NIES-3715</strain>
    </source>
</reference>
<evidence type="ECO:0000313" key="3">
    <source>
        <dbReference type="EMBL" id="GFH51981.1"/>
    </source>
</evidence>
<dbReference type="InterPro" id="IPR036691">
    <property type="entry name" value="Endo/exonu/phosph_ase_sf"/>
</dbReference>
<protein>
    <recommendedName>
        <fullName evidence="2">Endonuclease/exonuclease/phosphatase domain-containing protein</fullName>
    </recommendedName>
</protein>
<dbReference type="AlphaFoldDB" id="A0AAD3CVM0"/>
<feature type="region of interest" description="Disordered" evidence="1">
    <location>
        <begin position="491"/>
        <end position="521"/>
    </location>
</feature>
<evidence type="ECO:0000313" key="4">
    <source>
        <dbReference type="Proteomes" id="UP001054902"/>
    </source>
</evidence>
<organism evidence="3 4">
    <name type="scientific">Chaetoceros tenuissimus</name>
    <dbReference type="NCBI Taxonomy" id="426638"/>
    <lineage>
        <taxon>Eukaryota</taxon>
        <taxon>Sar</taxon>
        <taxon>Stramenopiles</taxon>
        <taxon>Ochrophyta</taxon>
        <taxon>Bacillariophyta</taxon>
        <taxon>Coscinodiscophyceae</taxon>
        <taxon>Chaetocerotophycidae</taxon>
        <taxon>Chaetocerotales</taxon>
        <taxon>Chaetocerotaceae</taxon>
        <taxon>Chaetoceros</taxon>
    </lineage>
</organism>
<dbReference type="GO" id="GO:0003824">
    <property type="term" value="F:catalytic activity"/>
    <property type="evidence" value="ECO:0007669"/>
    <property type="project" value="InterPro"/>
</dbReference>
<dbReference type="InterPro" id="IPR005135">
    <property type="entry name" value="Endo/exonuclease/phosphatase"/>
</dbReference>
<dbReference type="Pfam" id="PF03372">
    <property type="entry name" value="Exo_endo_phos"/>
    <property type="match status" value="1"/>
</dbReference>
<gene>
    <name evidence="3" type="ORF">CTEN210_08457</name>
</gene>
<feature type="domain" description="Endonuclease/exonuclease/phosphatase" evidence="2">
    <location>
        <begin position="21"/>
        <end position="238"/>
    </location>
</feature>
<evidence type="ECO:0000256" key="1">
    <source>
        <dbReference type="SAM" id="MobiDB-lite"/>
    </source>
</evidence>
<dbReference type="SUPFAM" id="SSF56219">
    <property type="entry name" value="DNase I-like"/>
    <property type="match status" value="1"/>
</dbReference>
<proteinExistence type="predicted"/>
<accession>A0AAD3CVM0</accession>
<name>A0AAD3CVM0_9STRA</name>